<organism evidence="19 20">
    <name type="scientific">Cyprinus carpio carpio</name>
    <dbReference type="NCBI Taxonomy" id="630221"/>
    <lineage>
        <taxon>Eukaryota</taxon>
        <taxon>Metazoa</taxon>
        <taxon>Chordata</taxon>
        <taxon>Craniata</taxon>
        <taxon>Vertebrata</taxon>
        <taxon>Euteleostomi</taxon>
        <taxon>Actinopterygii</taxon>
        <taxon>Neopterygii</taxon>
        <taxon>Teleostei</taxon>
        <taxon>Ostariophysi</taxon>
        <taxon>Cypriniformes</taxon>
        <taxon>Cyprinidae</taxon>
        <taxon>Cyprininae</taxon>
        <taxon>Cyprinus</taxon>
    </lineage>
</organism>
<comment type="function">
    <text evidence="12">Scaffolding protein that specifically recognizes and binds dimethylarginine-containing proteins. Plays a role in the regulation of translation of target mRNAs by binding Arg/Gly-rich motifs (GAR) in dimethylarginine-containing proteins. In nucleus, acts as a coactivator: recognizes and binds asymmetric dimethylation on the core histone tails associated with transcriptional activation (H3R17me2a and H4R3me2a) and recruits proteins at these arginine-methylated loci. In cytoplasm, acts as an antiviral factor that participates in the assembly of stress granules together with G3BP1.</text>
</comment>
<evidence type="ECO:0000256" key="3">
    <source>
        <dbReference type="ARBA" id="ARBA00004496"/>
    </source>
</evidence>
<dbReference type="PROSITE" id="PS50030">
    <property type="entry name" value="UBA"/>
    <property type="match status" value="1"/>
</dbReference>
<evidence type="ECO:0000256" key="1">
    <source>
        <dbReference type="ARBA" id="ARBA00004324"/>
    </source>
</evidence>
<proteinExistence type="inferred from homology"/>
<feature type="domain" description="Tudor" evidence="18">
    <location>
        <begin position="632"/>
        <end position="692"/>
    </location>
</feature>
<dbReference type="Pfam" id="PF06003">
    <property type="entry name" value="SMN_Tudor"/>
    <property type="match status" value="1"/>
</dbReference>
<feature type="compositionally biased region" description="Basic residues" evidence="16">
    <location>
        <begin position="327"/>
        <end position="336"/>
    </location>
</feature>
<dbReference type="SMART" id="SM00333">
    <property type="entry name" value="TUDOR"/>
    <property type="match status" value="1"/>
</dbReference>
<evidence type="ECO:0000256" key="11">
    <source>
        <dbReference type="ARBA" id="ARBA00023242"/>
    </source>
</evidence>
<dbReference type="InterPro" id="IPR042470">
    <property type="entry name" value="RMI1_N_C_sf"/>
</dbReference>
<evidence type="ECO:0000256" key="15">
    <source>
        <dbReference type="ARBA" id="ARBA00042567"/>
    </source>
</evidence>
<feature type="compositionally biased region" description="Polar residues" evidence="16">
    <location>
        <begin position="422"/>
        <end position="433"/>
    </location>
</feature>
<dbReference type="CDD" id="cd14282">
    <property type="entry name" value="UBA_TDRD3"/>
    <property type="match status" value="1"/>
</dbReference>
<dbReference type="PROSITE" id="PS50304">
    <property type="entry name" value="TUDOR"/>
    <property type="match status" value="1"/>
</dbReference>
<dbReference type="Pfam" id="PF08585">
    <property type="entry name" value="RMI1_N_C"/>
    <property type="match status" value="1"/>
</dbReference>
<keyword evidence="7" id="KW-0507">mRNA processing</keyword>
<comment type="similarity">
    <text evidence="4">Belongs to the SMN family.</text>
</comment>
<feature type="region of interest" description="Disordered" evidence="16">
    <location>
        <begin position="312"/>
        <end position="357"/>
    </location>
</feature>
<sequence>YTYSCNMSLSICDHVYLGLGSSIVADLRPIGKSFLPTDINSGRIEKLEGPCVLQVQKIRNVAASKDHEESQAAPRMLRLQMTDGHTACIGLEFKHLSKISLNTPPGTKVKLLGAVQVKNGILLLDDSKIAVLGGEVDHMIEKWEFQRSLAKHSRRNIGAEGGPPPFVPFGQKCAHKEQLDSRALDQRKTLQSTSAVRSADDNDEFEKQRIAAIAEVAKSKEMRTFGGGGNAGGNLANPGPTYKSRDTYQRKREEREKPWMENKSEGVYRDLVDERALRDIMEMGFNREETRQALLDNNNNLEVALNFLLTGTNQPKAAQMEQSRPPPRGKGRGRGRSRQDEDEEAGGRPSGPSTLFDFLESKMGTLSIDESKNQPSLQEPQYKMTFPSTDQMSQSKYPRNEGRSQRNDRPPRFQKDGDFPKPSTTSFSASQPQKWRDGERTGRGGSERWKNDAQDARSTYTSMGKSREPQGLYGKEHNGAKSFQQEPHNGGLKEQDGTGPASFRKNQSNGPAAPKSSNPAASGSDPKAGNEPNNRRKGKPERPKSGYFERSQDATKKDFPQDTGSGQCIKVGGVSNAQLPNGDLEHRRSGPIKPQSSAPPQKQTNTYNSAPKKRSGPIKGQREQTDTNNHIIWRAGDQCLALYWEDNKFYRARIDAIHPSGSTAVVVFSDYGNCEEVLLHNIRPLHMDVWDDEDIYYENSLEFRRGGDGQPRRSRPTQQYYQPPRARD</sequence>
<evidence type="ECO:0000313" key="20">
    <source>
        <dbReference type="Proteomes" id="UP001108240"/>
    </source>
</evidence>
<evidence type="ECO:0000256" key="4">
    <source>
        <dbReference type="ARBA" id="ARBA00005371"/>
    </source>
</evidence>
<evidence type="ECO:0000259" key="18">
    <source>
        <dbReference type="PROSITE" id="PS50304"/>
    </source>
</evidence>
<evidence type="ECO:0000313" key="19">
    <source>
        <dbReference type="Ensembl" id="ENSCCRP00000033559.2"/>
    </source>
</evidence>
<dbReference type="GO" id="GO:0006325">
    <property type="term" value="P:chromatin organization"/>
    <property type="evidence" value="ECO:0007669"/>
    <property type="project" value="UniProtKB-KW"/>
</dbReference>
<evidence type="ECO:0000256" key="5">
    <source>
        <dbReference type="ARBA" id="ARBA00013421"/>
    </source>
</evidence>
<name>A0A8C1BIE2_CYPCA</name>
<dbReference type="Gene3D" id="1.10.8.10">
    <property type="entry name" value="DNA helicase RuvA subunit, C-terminal domain"/>
    <property type="match status" value="1"/>
</dbReference>
<dbReference type="Gene3D" id="2.40.50.770">
    <property type="entry name" value="RecQ-mediated genome instability protein Rmi1, C-terminal domain"/>
    <property type="match status" value="1"/>
</dbReference>
<feature type="compositionally biased region" description="Basic and acidic residues" evidence="16">
    <location>
        <begin position="398"/>
        <end position="419"/>
    </location>
</feature>
<feature type="region of interest" description="Disordered" evidence="16">
    <location>
        <begin position="224"/>
        <end position="259"/>
    </location>
</feature>
<comment type="subcellular location">
    <subcellularLocation>
        <location evidence="3">Cytoplasm</location>
    </subcellularLocation>
    <subcellularLocation>
        <location evidence="1">Nucleus speckle</location>
    </subcellularLocation>
    <subcellularLocation>
        <location evidence="2">Nucleus</location>
        <location evidence="2">Cajal body</location>
    </subcellularLocation>
</comment>
<feature type="region of interest" description="Disordered" evidence="16">
    <location>
        <begin position="702"/>
        <end position="728"/>
    </location>
</feature>
<dbReference type="Pfam" id="PF22562">
    <property type="entry name" value="UBA_7"/>
    <property type="match status" value="1"/>
</dbReference>
<evidence type="ECO:0000256" key="12">
    <source>
        <dbReference type="ARBA" id="ARBA00035105"/>
    </source>
</evidence>
<dbReference type="GO" id="GO:0003723">
    <property type="term" value="F:RNA binding"/>
    <property type="evidence" value="ECO:0007669"/>
    <property type="project" value="InterPro"/>
</dbReference>
<dbReference type="CDD" id="cd20413">
    <property type="entry name" value="Tudor_TDRD3"/>
    <property type="match status" value="1"/>
</dbReference>
<feature type="domain" description="UBA" evidence="17">
    <location>
        <begin position="271"/>
        <end position="311"/>
    </location>
</feature>
<evidence type="ECO:0000256" key="14">
    <source>
        <dbReference type="ARBA" id="ARBA00041083"/>
    </source>
</evidence>
<dbReference type="GO" id="GO:0015030">
    <property type="term" value="C:Cajal body"/>
    <property type="evidence" value="ECO:0007669"/>
    <property type="project" value="UniProtKB-SubCell"/>
</dbReference>
<dbReference type="PANTHER" id="PTHR13681:SF24">
    <property type="entry name" value="TUDOR DOMAIN-CONTAINING PROTEIN 3"/>
    <property type="match status" value="1"/>
</dbReference>
<dbReference type="GO" id="GO:0016607">
    <property type="term" value="C:nuclear speck"/>
    <property type="evidence" value="ECO:0007669"/>
    <property type="project" value="UniProtKB-SubCell"/>
</dbReference>
<dbReference type="PANTHER" id="PTHR13681">
    <property type="entry name" value="SURVIVAL OF MOTOR NEURON-RELATED-SPLICING FACTOR 30-RELATED"/>
    <property type="match status" value="1"/>
</dbReference>
<dbReference type="SMART" id="SM00165">
    <property type="entry name" value="UBA"/>
    <property type="match status" value="1"/>
</dbReference>
<keyword evidence="6" id="KW-0963">Cytoplasm</keyword>
<dbReference type="InterPro" id="IPR041915">
    <property type="entry name" value="UBA_TDRD3"/>
</dbReference>
<evidence type="ECO:0000256" key="6">
    <source>
        <dbReference type="ARBA" id="ARBA00022490"/>
    </source>
</evidence>
<feature type="compositionally biased region" description="Low complexity" evidence="16">
    <location>
        <begin position="508"/>
        <end position="524"/>
    </location>
</feature>
<evidence type="ECO:0000256" key="16">
    <source>
        <dbReference type="SAM" id="MobiDB-lite"/>
    </source>
</evidence>
<keyword evidence="8" id="KW-0747">Spliceosome</keyword>
<evidence type="ECO:0000256" key="9">
    <source>
        <dbReference type="ARBA" id="ARBA00022853"/>
    </source>
</evidence>
<dbReference type="GO" id="GO:0008380">
    <property type="term" value="P:RNA splicing"/>
    <property type="evidence" value="ECO:0007669"/>
    <property type="project" value="UniProtKB-KW"/>
</dbReference>
<reference evidence="19" key="1">
    <citation type="submission" date="2025-08" db="UniProtKB">
        <authorList>
            <consortium name="Ensembl"/>
        </authorList>
    </citation>
    <scope>IDENTIFICATION</scope>
</reference>
<feature type="compositionally biased region" description="Basic and acidic residues" evidence="16">
    <location>
        <begin position="550"/>
        <end position="560"/>
    </location>
</feature>
<dbReference type="InterPro" id="IPR015940">
    <property type="entry name" value="UBA"/>
</dbReference>
<dbReference type="InterPro" id="IPR002999">
    <property type="entry name" value="Tudor"/>
</dbReference>
<dbReference type="GeneTree" id="ENSGT00940000155487"/>
<dbReference type="GO" id="GO:0005681">
    <property type="term" value="C:spliceosomal complex"/>
    <property type="evidence" value="ECO:0007669"/>
    <property type="project" value="UniProtKB-KW"/>
</dbReference>
<dbReference type="InterPro" id="IPR010304">
    <property type="entry name" value="SMN_Tudor"/>
</dbReference>
<feature type="compositionally biased region" description="Polar residues" evidence="16">
    <location>
        <begin position="386"/>
        <end position="397"/>
    </location>
</feature>
<evidence type="ECO:0000256" key="7">
    <source>
        <dbReference type="ARBA" id="ARBA00022664"/>
    </source>
</evidence>
<feature type="region of interest" description="Disordered" evidence="16">
    <location>
        <begin position="369"/>
        <end position="629"/>
    </location>
</feature>
<dbReference type="FunFam" id="2.40.50.770:FF:000001">
    <property type="entry name" value="Tudor domain-containing protein 3"/>
    <property type="match status" value="1"/>
</dbReference>
<evidence type="ECO:0000259" key="17">
    <source>
        <dbReference type="PROSITE" id="PS50030"/>
    </source>
</evidence>
<keyword evidence="11" id="KW-0539">Nucleus</keyword>
<dbReference type="InterPro" id="IPR013894">
    <property type="entry name" value="RMI1_OB"/>
</dbReference>
<feature type="compositionally biased region" description="Polar residues" evidence="16">
    <location>
        <begin position="594"/>
        <end position="609"/>
    </location>
</feature>
<dbReference type="SUPFAM" id="SSF46934">
    <property type="entry name" value="UBA-like"/>
    <property type="match status" value="1"/>
</dbReference>
<dbReference type="SUPFAM" id="SSF63748">
    <property type="entry name" value="Tudor/PWWP/MBT"/>
    <property type="match status" value="1"/>
</dbReference>
<dbReference type="Proteomes" id="UP001108240">
    <property type="component" value="Unplaced"/>
</dbReference>
<feature type="compositionally biased region" description="Basic and acidic residues" evidence="16">
    <location>
        <begin position="702"/>
        <end position="711"/>
    </location>
</feature>
<feature type="compositionally biased region" description="Polar residues" evidence="16">
    <location>
        <begin position="312"/>
        <end position="322"/>
    </location>
</feature>
<dbReference type="GO" id="GO:0006397">
    <property type="term" value="P:mRNA processing"/>
    <property type="evidence" value="ECO:0007669"/>
    <property type="project" value="UniProtKB-KW"/>
</dbReference>
<dbReference type="Ensembl" id="ENSCCRT00000036366.2">
    <property type="protein sequence ID" value="ENSCCRP00000033559.2"/>
    <property type="gene ID" value="ENSCCRG00000018025.2"/>
</dbReference>
<evidence type="ECO:0000256" key="2">
    <source>
        <dbReference type="ARBA" id="ARBA00004408"/>
    </source>
</evidence>
<dbReference type="AlphaFoldDB" id="A0A8C1BIE2"/>
<evidence type="ECO:0000256" key="13">
    <source>
        <dbReference type="ARBA" id="ARBA00037618"/>
    </source>
</evidence>
<reference evidence="19" key="2">
    <citation type="submission" date="2025-09" db="UniProtKB">
        <authorList>
            <consortium name="Ensembl"/>
        </authorList>
    </citation>
    <scope>IDENTIFICATION</scope>
</reference>
<dbReference type="Gene3D" id="2.30.30.140">
    <property type="match status" value="1"/>
</dbReference>
<dbReference type="GO" id="GO:0005737">
    <property type="term" value="C:cytoplasm"/>
    <property type="evidence" value="ECO:0007669"/>
    <property type="project" value="UniProtKB-SubCell"/>
</dbReference>
<dbReference type="SMART" id="SM01161">
    <property type="entry name" value="DUF1767"/>
    <property type="match status" value="1"/>
</dbReference>
<accession>A0A8C1BIE2</accession>
<keyword evidence="20" id="KW-1185">Reference proteome</keyword>
<comment type="function">
    <text evidence="13">Involved in spliceosome assembly.</text>
</comment>
<feature type="compositionally biased region" description="Basic and acidic residues" evidence="16">
    <location>
        <begin position="243"/>
        <end position="259"/>
    </location>
</feature>
<dbReference type="InterPro" id="IPR009060">
    <property type="entry name" value="UBA-like_sf"/>
</dbReference>
<evidence type="ECO:0000256" key="10">
    <source>
        <dbReference type="ARBA" id="ARBA00023187"/>
    </source>
</evidence>
<keyword evidence="10" id="KW-0508">mRNA splicing</keyword>
<keyword evidence="9" id="KW-0156">Chromatin regulator</keyword>
<evidence type="ECO:0000256" key="8">
    <source>
        <dbReference type="ARBA" id="ARBA00022728"/>
    </source>
</evidence>
<dbReference type="InterPro" id="IPR047379">
    <property type="entry name" value="Tudor_TDRD3"/>
</dbReference>
<feature type="compositionally biased region" description="Basic and acidic residues" evidence="16">
    <location>
        <begin position="434"/>
        <end position="455"/>
    </location>
</feature>
<protein>
    <recommendedName>
        <fullName evidence="14">Survival of motor neuron-related-splicing factor 30</fullName>
    </recommendedName>
    <alternativeName>
        <fullName evidence="15">Survival motor neuron domain-containing protein 1</fullName>
    </alternativeName>
    <alternativeName>
        <fullName evidence="5">Tudor domain-containing protein 3</fullName>
    </alternativeName>
</protein>